<evidence type="ECO:0000313" key="4">
    <source>
        <dbReference type="Proteomes" id="UP000077245"/>
    </source>
</evidence>
<protein>
    <recommendedName>
        <fullName evidence="5">AAA domain-containing protein</fullName>
    </recommendedName>
</protein>
<comment type="caution">
    <text evidence="3">The sequence shown here is derived from an EMBL/GenBank/DDBJ whole genome shotgun (WGS) entry which is preliminary data.</text>
</comment>
<evidence type="ECO:0000313" key="3">
    <source>
        <dbReference type="EMBL" id="KZX15044.1"/>
    </source>
</evidence>
<gene>
    <name evidence="3" type="ORF">MBCUR_03280</name>
</gene>
<organism evidence="3 4">
    <name type="scientific">Methanobrevibacter curvatus</name>
    <dbReference type="NCBI Taxonomy" id="49547"/>
    <lineage>
        <taxon>Archaea</taxon>
        <taxon>Methanobacteriati</taxon>
        <taxon>Methanobacteriota</taxon>
        <taxon>Methanomada group</taxon>
        <taxon>Methanobacteria</taxon>
        <taxon>Methanobacteriales</taxon>
        <taxon>Methanobacteriaceae</taxon>
        <taxon>Methanobrevibacter</taxon>
    </lineage>
</organism>
<dbReference type="Proteomes" id="UP000077245">
    <property type="component" value="Unassembled WGS sequence"/>
</dbReference>
<dbReference type="Pfam" id="PF13173">
    <property type="entry name" value="AAA_14"/>
    <property type="match status" value="1"/>
</dbReference>
<dbReference type="PATRIC" id="fig|49547.3.peg.343"/>
<feature type="domain" description="AAA" evidence="1">
    <location>
        <begin position="53"/>
        <end position="188"/>
    </location>
</feature>
<dbReference type="InterPro" id="IPR011991">
    <property type="entry name" value="ArsR-like_HTH"/>
</dbReference>
<evidence type="ECO:0000259" key="2">
    <source>
        <dbReference type="Pfam" id="PF13635"/>
    </source>
</evidence>
<dbReference type="PANTHER" id="PTHR42990">
    <property type="entry name" value="ATPASE"/>
    <property type="match status" value="1"/>
</dbReference>
<dbReference type="EMBL" id="LWMV01000054">
    <property type="protein sequence ID" value="KZX15044.1"/>
    <property type="molecule type" value="Genomic_DNA"/>
</dbReference>
<dbReference type="AlphaFoldDB" id="A0A166CZQ0"/>
<feature type="domain" description="DUF4143" evidence="2">
    <location>
        <begin position="286"/>
        <end position="430"/>
    </location>
</feature>
<reference evidence="3 4" key="1">
    <citation type="submission" date="2016-04" db="EMBL/GenBank/DDBJ databases">
        <title>Genome sequence of Methanobrevibacter curvatus DSM 11111.</title>
        <authorList>
            <person name="Poehlein A."/>
            <person name="Seedorf H."/>
            <person name="Daniel R."/>
        </authorList>
    </citation>
    <scope>NUCLEOTIDE SEQUENCE [LARGE SCALE GENOMIC DNA]</scope>
    <source>
        <strain evidence="3 4">DSM 11111</strain>
    </source>
</reference>
<dbReference type="SUPFAM" id="SSF52540">
    <property type="entry name" value="P-loop containing nucleoside triphosphate hydrolases"/>
    <property type="match status" value="1"/>
</dbReference>
<dbReference type="STRING" id="49547.MBCUR_03280"/>
<dbReference type="Pfam" id="PF13635">
    <property type="entry name" value="DUF4143"/>
    <property type="match status" value="1"/>
</dbReference>
<evidence type="ECO:0000259" key="1">
    <source>
        <dbReference type="Pfam" id="PF13173"/>
    </source>
</evidence>
<name>A0A166CZQ0_9EURY</name>
<proteinExistence type="predicted"/>
<accession>A0A166CZQ0</accession>
<keyword evidence="4" id="KW-1185">Reference proteome</keyword>
<dbReference type="Gene3D" id="1.10.10.10">
    <property type="entry name" value="Winged helix-like DNA-binding domain superfamily/Winged helix DNA-binding domain"/>
    <property type="match status" value="1"/>
</dbReference>
<sequence length="479" mass="55998">MAFEEELYKYIDDQQEEIPFFINKIGNFNHRSEYYTIKGYLDEFINNENDANSFVVMPGLRGVGKSTILLQIHDYLTNKKNINEKNILFLSMERLRYYDTDLQKIVENFLEFNHKTNLIHLDKKIFVLVDECHYNKNWGLSGKIIYDYTKNIFLLFTGSSALELEMNGDIVRRSSKEYIFPNSFHDYLLLKYNINTGTNFSNILENLIYFGEEKYLNQAINFEKKTSKKLRTLNKNLNIEFNEFLKIHGFPFSLHSKEKRTYRNIFDNIKKVIDDDIPSIKTFKNSSNINFMKILLYLASQRPGTFSTQKIANYLSISSSTVHEMLSVLEKSQIIFNIKPLVEGTKTIKSSWKYYFLSPSLKAAISYELGRHDLNNRKCLGALAENYVASSLYKIKQKSFRMMGIFFPTEKKGTDFVIKTKLDDLVPIEVGIGKKTKSQLKIAINKYECEYGILISNRFNSIQKHDNIIHIPLTTFGFL</sequence>
<dbReference type="CDD" id="cd00090">
    <property type="entry name" value="HTH_ARSR"/>
    <property type="match status" value="1"/>
</dbReference>
<dbReference type="InterPro" id="IPR025420">
    <property type="entry name" value="DUF4143"/>
</dbReference>
<dbReference type="InterPro" id="IPR036388">
    <property type="entry name" value="WH-like_DNA-bd_sf"/>
</dbReference>
<dbReference type="PANTHER" id="PTHR42990:SF1">
    <property type="entry name" value="AAA+ ATPASE DOMAIN-CONTAINING PROTEIN"/>
    <property type="match status" value="1"/>
</dbReference>
<dbReference type="InterPro" id="IPR041682">
    <property type="entry name" value="AAA_14"/>
</dbReference>
<evidence type="ECO:0008006" key="5">
    <source>
        <dbReference type="Google" id="ProtNLM"/>
    </source>
</evidence>
<dbReference type="InterPro" id="IPR027417">
    <property type="entry name" value="P-loop_NTPase"/>
</dbReference>
<dbReference type="OrthoDB" id="358600at2157"/>
<dbReference type="RefSeq" id="WP_067089391.1">
    <property type="nucleotide sequence ID" value="NZ_LWMV01000054.1"/>
</dbReference>
<dbReference type="SUPFAM" id="SSF46785">
    <property type="entry name" value="Winged helix' DNA-binding domain"/>
    <property type="match status" value="1"/>
</dbReference>
<dbReference type="InterPro" id="IPR036390">
    <property type="entry name" value="WH_DNA-bd_sf"/>
</dbReference>